<proteinExistence type="predicted"/>
<name>A0ABN3VUM1_9ACTN</name>
<evidence type="ECO:0000313" key="3">
    <source>
        <dbReference type="Proteomes" id="UP001500831"/>
    </source>
</evidence>
<sequence>MDGEGRMAKRPQLTGRAAVLAVVVCAIAMSLAYPIREYIAQRRQIAQLEQEKAREQAAIKALDDRLKQLQDPGYIKRQARERLYYCDPGQKCYVVMGKSPAPAKGAAGAPKKAAARPPWYETLWNSVKAADSGTGQKAAKAAG</sequence>
<keyword evidence="2" id="KW-0132">Cell division</keyword>
<keyword evidence="3" id="KW-1185">Reference proteome</keyword>
<comment type="caution">
    <text evidence="2">The sequence shown here is derived from an EMBL/GenBank/DDBJ whole genome shotgun (WGS) entry which is preliminary data.</text>
</comment>
<dbReference type="InterPro" id="IPR007060">
    <property type="entry name" value="FtsL/DivIC"/>
</dbReference>
<dbReference type="Pfam" id="PF04977">
    <property type="entry name" value="DivIC"/>
    <property type="match status" value="1"/>
</dbReference>
<reference evidence="2 3" key="1">
    <citation type="journal article" date="2019" name="Int. J. Syst. Evol. Microbiol.">
        <title>The Global Catalogue of Microorganisms (GCM) 10K type strain sequencing project: providing services to taxonomists for standard genome sequencing and annotation.</title>
        <authorList>
            <consortium name="The Broad Institute Genomics Platform"/>
            <consortium name="The Broad Institute Genome Sequencing Center for Infectious Disease"/>
            <person name="Wu L."/>
            <person name="Ma J."/>
        </authorList>
    </citation>
    <scope>NUCLEOTIDE SEQUENCE [LARGE SCALE GENOMIC DNA]</scope>
    <source>
        <strain evidence="2 3">JCM 6242</strain>
    </source>
</reference>
<evidence type="ECO:0000313" key="2">
    <source>
        <dbReference type="EMBL" id="GAA2861746.1"/>
    </source>
</evidence>
<organism evidence="2 3">
    <name type="scientific">Streptosporangium fragile</name>
    <dbReference type="NCBI Taxonomy" id="46186"/>
    <lineage>
        <taxon>Bacteria</taxon>
        <taxon>Bacillati</taxon>
        <taxon>Actinomycetota</taxon>
        <taxon>Actinomycetes</taxon>
        <taxon>Streptosporangiales</taxon>
        <taxon>Streptosporangiaceae</taxon>
        <taxon>Streptosporangium</taxon>
    </lineage>
</organism>
<feature type="coiled-coil region" evidence="1">
    <location>
        <begin position="38"/>
        <end position="65"/>
    </location>
</feature>
<dbReference type="EMBL" id="BAAAVI010000011">
    <property type="protein sequence ID" value="GAA2861746.1"/>
    <property type="molecule type" value="Genomic_DNA"/>
</dbReference>
<gene>
    <name evidence="2" type="primary">divIC</name>
    <name evidence="2" type="ORF">GCM10010517_20530</name>
</gene>
<accession>A0ABN3VUM1</accession>
<evidence type="ECO:0000256" key="1">
    <source>
        <dbReference type="SAM" id="Coils"/>
    </source>
</evidence>
<keyword evidence="1" id="KW-0175">Coiled coil</keyword>
<dbReference type="Proteomes" id="UP001500831">
    <property type="component" value="Unassembled WGS sequence"/>
</dbReference>
<dbReference type="GO" id="GO:0051301">
    <property type="term" value="P:cell division"/>
    <property type="evidence" value="ECO:0007669"/>
    <property type="project" value="UniProtKB-KW"/>
</dbReference>
<keyword evidence="2" id="KW-0131">Cell cycle</keyword>
<protein>
    <submittedName>
        <fullName evidence="2">Cell division protein DivIC</fullName>
    </submittedName>
</protein>